<feature type="region of interest" description="Disordered" evidence="1">
    <location>
        <begin position="232"/>
        <end position="251"/>
    </location>
</feature>
<dbReference type="NCBIfam" id="TIGR01451">
    <property type="entry name" value="B_ant_repeat"/>
    <property type="match status" value="1"/>
</dbReference>
<reference evidence="3 4" key="1">
    <citation type="journal article" date="2014" name="Int. J. Syst. Evol. Microbiol.">
        <title>Nocardioides zeae sp. nov., isolated from the stem of Zea mays.</title>
        <authorList>
            <person name="Glaeser S.P."/>
            <person name="McInroy J.A."/>
            <person name="Busse H.J."/>
            <person name="Kampfer P."/>
        </authorList>
    </citation>
    <scope>NUCLEOTIDE SEQUENCE [LARGE SCALE GENOMIC DNA]</scope>
    <source>
        <strain evidence="3 4">JCM 30728</strain>
    </source>
</reference>
<feature type="region of interest" description="Disordered" evidence="1">
    <location>
        <begin position="128"/>
        <end position="161"/>
    </location>
</feature>
<feature type="compositionally biased region" description="Polar residues" evidence="1">
    <location>
        <begin position="232"/>
        <end position="247"/>
    </location>
</feature>
<evidence type="ECO:0000256" key="2">
    <source>
        <dbReference type="SAM" id="Phobius"/>
    </source>
</evidence>
<proteinExistence type="predicted"/>
<evidence type="ECO:0000313" key="3">
    <source>
        <dbReference type="EMBL" id="NEN77961.1"/>
    </source>
</evidence>
<name>A0A6P0HHA4_9ACTN</name>
<sequence length="1512" mass="153100">MSGSARLRPLVRGGLALVLLLVALVLTGSPAQATSGLEVGIRLTSGNTLASGRPFHYEVALVCTRSTDACADVVARIPLGDAAGYQRSEEPAAAPAGVTVTQAVEDDDLVVTLAGALPAGGTALAKFSLTPPNDTTPDGTSWELQPEATSSNAHTSRHAPPGYDEEVTAHVDASTTAVAHVGLTDSALRRPGDEVTFDIRVSCVQPDAGNWFPGRLEIKAELARGLTLVGSTPSGAQGSGRTLTWTPTGDALPASCRERGADGVVAGTVTARIDEGQTDRAQLPLSLRVTPTTAGGGHRWTGDPATDSAQVTVMGAPGASPGSLFAGAFGQVRTSTSDDGTAEDRSQATYPGNWLGVLPEQPAFSLEQFQPNGATGLTQAGFKTSYNNIEDGSGYAVGVAQQMPCLGSGTRHEPSSGSCAPAFHATTAALWVDNDADGSTGEAVPGGYRARAVLTDGRRVTLHRTGGTTALDDRGQWVGFSVPDSAVGRVRAIEFPASTGIESYTMSWAVFGYVDPEVDPGEVVVARSAASATYGDDTTQLSSRDAVLTVVARPQLGVDASYAAPSLPEVGATTTLDVTGGALLPAGSDTDLVLAERLPEGLDWHGAVPATLPATLAVTHRGGGRAQTVTEREVQLPLLVARNAGGSGRTLVRAVLDADELAAQVTGETGARVRLQVSLPVVATRPGLLAHEARLVAPGTPISQVCAQRPATTSRSVPTSATGLAHTAPGCLATSTVQVETGDGAASFSVDVQVQGDADEEPKAAPSLGLADDGEATYTLRWRNTATTPLKDVTLYDVLPTRDDTLLAGAASGSPRGSGFEVELLDVDAPDGVRVATADDSDICHSLGTEPQAEGCAAWRDGDDLDGARALRVTSGATYDIGEGFDVTLTVGLPDDVAVGSVAWNTAAATARNAWSGSTLPPVESAKVGLTPYAEDLPPVVTLETDRAYAGPGEPVTYTVRLANPGPHPITTAAPVGTLPVGLDFVAATAGAVVRLLLDVLDGLTGGLLGELVGPADETVPTLPGLPVTPVQPGFDPTQPRSAGSEVTWPQLELAPYETRDIQLTAQPDAYSAGSLLSRFVVEGAILPNPCPEGEGVCAEVNVPSGQLTVTHQAEGDGAPVYAAGPTAVRVDCVRGGVPVHGFPRTLQLADGQTSAALPVPYGAVCSGGVTQDQGATDVAVSPATGTRVTPETPQGALVVTTRFDLARVVVDRRVSGVGAAMAPATALVSVTCRWRDETLPGFPLQVQMGRGERVGLTAQLPVGALCTSTEASGAPADEVPGGSVVATAVADGESLLSTHGVYSAGRVRVTASDDLDDDARVAVTCRREGAVAWSGEVRVAPGATAVARDGGRDVLLPAGTSCDAAPTDRAHRVSAGGALAVAADGGARVQDLDLLVGAAPAGQAAVGGLLETVGLGGVRGPGGFAGLSGGLADPSVTVPGQAPTGPVPPAGDPATRTTTDDDPDGELGLAAPASSEASDEEDGGRDVPVLPLALGGLLLLAAGALWTRFRL</sequence>
<keyword evidence="4" id="KW-1185">Reference proteome</keyword>
<accession>A0A6P0HHA4</accession>
<evidence type="ECO:0000313" key="4">
    <source>
        <dbReference type="Proteomes" id="UP000468687"/>
    </source>
</evidence>
<feature type="compositionally biased region" description="Polar residues" evidence="1">
    <location>
        <begin position="130"/>
        <end position="154"/>
    </location>
</feature>
<feature type="transmembrane region" description="Helical" evidence="2">
    <location>
        <begin position="1490"/>
        <end position="1508"/>
    </location>
</feature>
<feature type="region of interest" description="Disordered" evidence="1">
    <location>
        <begin position="1432"/>
        <end position="1486"/>
    </location>
</feature>
<keyword evidence="2" id="KW-0472">Membrane</keyword>
<gene>
    <name evidence="3" type="ORF">G3T38_06695</name>
</gene>
<dbReference type="RefSeq" id="WP_163771343.1">
    <property type="nucleotide sequence ID" value="NZ_JAAGXA010000004.1"/>
</dbReference>
<dbReference type="EMBL" id="JAAGXA010000004">
    <property type="protein sequence ID" value="NEN77961.1"/>
    <property type="molecule type" value="Genomic_DNA"/>
</dbReference>
<comment type="caution">
    <text evidence="3">The sequence shown here is derived from an EMBL/GenBank/DDBJ whole genome shotgun (WGS) entry which is preliminary data.</text>
</comment>
<dbReference type="InterPro" id="IPR047589">
    <property type="entry name" value="DUF11_rpt"/>
</dbReference>
<evidence type="ECO:0000256" key="1">
    <source>
        <dbReference type="SAM" id="MobiDB-lite"/>
    </source>
</evidence>
<keyword evidence="2" id="KW-0812">Transmembrane</keyword>
<keyword evidence="2" id="KW-1133">Transmembrane helix</keyword>
<protein>
    <submittedName>
        <fullName evidence="3">DUF11 domain-containing protein</fullName>
    </submittedName>
</protein>
<organism evidence="3 4">
    <name type="scientific">Nocardioides zeae</name>
    <dbReference type="NCBI Taxonomy" id="1457234"/>
    <lineage>
        <taxon>Bacteria</taxon>
        <taxon>Bacillati</taxon>
        <taxon>Actinomycetota</taxon>
        <taxon>Actinomycetes</taxon>
        <taxon>Propionibacteriales</taxon>
        <taxon>Nocardioidaceae</taxon>
        <taxon>Nocardioides</taxon>
    </lineage>
</organism>
<dbReference type="Proteomes" id="UP000468687">
    <property type="component" value="Unassembled WGS sequence"/>
</dbReference>